<reference evidence="1 2" key="1">
    <citation type="submission" date="2020-08" db="EMBL/GenBank/DDBJ databases">
        <title>The Agave Microbiome: Exploring the role of microbial communities in plant adaptations to desert environments.</title>
        <authorList>
            <person name="Partida-Martinez L.P."/>
        </authorList>
    </citation>
    <scope>NUCLEOTIDE SEQUENCE [LARGE SCALE GENOMIC DNA]</scope>
    <source>
        <strain evidence="1 2">AS3.12</strain>
    </source>
</reference>
<keyword evidence="2" id="KW-1185">Reference proteome</keyword>
<dbReference type="EMBL" id="JACHBU010000005">
    <property type="protein sequence ID" value="MBB6509741.1"/>
    <property type="molecule type" value="Genomic_DNA"/>
</dbReference>
<evidence type="ECO:0000313" key="1">
    <source>
        <dbReference type="EMBL" id="MBB6509741.1"/>
    </source>
</evidence>
<gene>
    <name evidence="1" type="ORF">F4695_003109</name>
</gene>
<organism evidence="1 2">
    <name type="scientific">Rhizobium soli</name>
    <dbReference type="NCBI Taxonomy" id="424798"/>
    <lineage>
        <taxon>Bacteria</taxon>
        <taxon>Pseudomonadati</taxon>
        <taxon>Pseudomonadota</taxon>
        <taxon>Alphaproteobacteria</taxon>
        <taxon>Hyphomicrobiales</taxon>
        <taxon>Rhizobiaceae</taxon>
        <taxon>Rhizobium/Agrobacterium group</taxon>
        <taxon>Rhizobium</taxon>
    </lineage>
</organism>
<accession>A0A7X0JN57</accession>
<name>A0A7X0JN57_9HYPH</name>
<proteinExistence type="predicted"/>
<dbReference type="Proteomes" id="UP000585437">
    <property type="component" value="Unassembled WGS sequence"/>
</dbReference>
<sequence>MALYLPVLQGLGVSPSPSAGSMVAAEMVMA</sequence>
<dbReference type="AlphaFoldDB" id="A0A7X0JN57"/>
<protein>
    <submittedName>
        <fullName evidence="1">Uncharacterized protein</fullName>
    </submittedName>
</protein>
<evidence type="ECO:0000313" key="2">
    <source>
        <dbReference type="Proteomes" id="UP000585437"/>
    </source>
</evidence>
<comment type="caution">
    <text evidence="1">The sequence shown here is derived from an EMBL/GenBank/DDBJ whole genome shotgun (WGS) entry which is preliminary data.</text>
</comment>